<protein>
    <submittedName>
        <fullName evidence="2">7714a1ae-26b3-40f8-9868-a41350694604</fullName>
    </submittedName>
</protein>
<evidence type="ECO:0000313" key="3">
    <source>
        <dbReference type="Proteomes" id="UP000289323"/>
    </source>
</evidence>
<reference evidence="2 3" key="1">
    <citation type="submission" date="2018-04" db="EMBL/GenBank/DDBJ databases">
        <authorList>
            <person name="Huttner S."/>
            <person name="Dainat J."/>
        </authorList>
    </citation>
    <scope>NUCLEOTIDE SEQUENCE [LARGE SCALE GENOMIC DNA]</scope>
</reference>
<feature type="compositionally biased region" description="Basic and acidic residues" evidence="1">
    <location>
        <begin position="153"/>
        <end position="165"/>
    </location>
</feature>
<accession>A0A3S4BGY4</accession>
<feature type="region of interest" description="Disordered" evidence="1">
    <location>
        <begin position="145"/>
        <end position="193"/>
    </location>
</feature>
<dbReference type="Proteomes" id="UP000289323">
    <property type="component" value="Unassembled WGS sequence"/>
</dbReference>
<name>A0A3S4BGY4_9PEZI</name>
<evidence type="ECO:0000256" key="1">
    <source>
        <dbReference type="SAM" id="MobiDB-lite"/>
    </source>
</evidence>
<gene>
    <name evidence="2" type="ORF">TT172_LOCUS2191</name>
</gene>
<dbReference type="EMBL" id="OUUZ01000001">
    <property type="protein sequence ID" value="SPQ19772.1"/>
    <property type="molecule type" value="Genomic_DNA"/>
</dbReference>
<organism evidence="2 3">
    <name type="scientific">Thermothielavioides terrestris</name>
    <dbReference type="NCBI Taxonomy" id="2587410"/>
    <lineage>
        <taxon>Eukaryota</taxon>
        <taxon>Fungi</taxon>
        <taxon>Dikarya</taxon>
        <taxon>Ascomycota</taxon>
        <taxon>Pezizomycotina</taxon>
        <taxon>Sordariomycetes</taxon>
        <taxon>Sordariomycetidae</taxon>
        <taxon>Sordariales</taxon>
        <taxon>Chaetomiaceae</taxon>
        <taxon>Thermothielavioides</taxon>
    </lineage>
</organism>
<feature type="compositionally biased region" description="Low complexity" evidence="1">
    <location>
        <begin position="18"/>
        <end position="38"/>
    </location>
</feature>
<proteinExistence type="predicted"/>
<dbReference type="AlphaFoldDB" id="A0A3S4BGY4"/>
<sequence>MGSLQAPPDAPDHVGSLSAAHSAAATESEVATPTSAATERAEITPTAPLNPRRGTLEAAHSIQPVLPSPPIGSESVLDVTSGSPVKDSDMLSEEIIKSLTPAQPTGSEGSTAAYHTAAPDLARESTYLGDVYGDYWAATEDKAEPGSLTVVSESDKSADDLRAETAPELLAPTPPTDGRRESPLPVSALTDGASANKRMSLAEEKIALQESANSLPPSPPLEQHPVFAAPEQPRQAELQAAPSPKNVMGLRNIMELPSPSERIKQYNESRWQVSATDTGLDNWLKEMMARYPEHANAMLSSSATVRVAQQSGQGASQMPGHGARAPAHLHMAHLQQGLAGIGHSGNQMGTKSKELLMAAGKAGKGLLSKGRNKLRGTGRE</sequence>
<evidence type="ECO:0000313" key="2">
    <source>
        <dbReference type="EMBL" id="SPQ19772.1"/>
    </source>
</evidence>
<feature type="region of interest" description="Disordered" evidence="1">
    <location>
        <begin position="1"/>
        <end position="87"/>
    </location>
</feature>